<feature type="compositionally biased region" description="Basic and acidic residues" evidence="1">
    <location>
        <begin position="60"/>
        <end position="75"/>
    </location>
</feature>
<name>A0A915KTX5_ROMCU</name>
<reference evidence="3" key="1">
    <citation type="submission" date="2022-11" db="UniProtKB">
        <authorList>
            <consortium name="WormBaseParasite"/>
        </authorList>
    </citation>
    <scope>IDENTIFICATION</scope>
</reference>
<evidence type="ECO:0000313" key="2">
    <source>
        <dbReference type="Proteomes" id="UP000887565"/>
    </source>
</evidence>
<organism evidence="2 3">
    <name type="scientific">Romanomermis culicivorax</name>
    <name type="common">Nematode worm</name>
    <dbReference type="NCBI Taxonomy" id="13658"/>
    <lineage>
        <taxon>Eukaryota</taxon>
        <taxon>Metazoa</taxon>
        <taxon>Ecdysozoa</taxon>
        <taxon>Nematoda</taxon>
        <taxon>Enoplea</taxon>
        <taxon>Dorylaimia</taxon>
        <taxon>Mermithida</taxon>
        <taxon>Mermithoidea</taxon>
        <taxon>Mermithidae</taxon>
        <taxon>Romanomermis</taxon>
    </lineage>
</organism>
<keyword evidence="2" id="KW-1185">Reference proteome</keyword>
<evidence type="ECO:0000256" key="1">
    <source>
        <dbReference type="SAM" id="MobiDB-lite"/>
    </source>
</evidence>
<sequence>MKKEIAGSNRITNLQRHIYEEVIETELQLELKKEDNGQRMANMEETIEQVARKFANLAEDSDHSQTMDMRDHADQRAQTSSGSSSFEKIGISSETNYISISNPQLTPTIPEIDAKIDFEIKVRNEVERLEGKYSGCSHFGHL</sequence>
<feature type="compositionally biased region" description="Polar residues" evidence="1">
    <location>
        <begin position="76"/>
        <end position="88"/>
    </location>
</feature>
<dbReference type="WBParaSite" id="nRc.2.0.1.t41926-RA">
    <property type="protein sequence ID" value="nRc.2.0.1.t41926-RA"/>
    <property type="gene ID" value="nRc.2.0.1.g41926"/>
</dbReference>
<evidence type="ECO:0000313" key="3">
    <source>
        <dbReference type="WBParaSite" id="nRc.2.0.1.t41926-RA"/>
    </source>
</evidence>
<feature type="region of interest" description="Disordered" evidence="1">
    <location>
        <begin position="57"/>
        <end position="88"/>
    </location>
</feature>
<accession>A0A915KTX5</accession>
<proteinExistence type="predicted"/>
<dbReference type="AlphaFoldDB" id="A0A915KTX5"/>
<protein>
    <submittedName>
        <fullName evidence="3">Uncharacterized protein</fullName>
    </submittedName>
</protein>
<dbReference type="Proteomes" id="UP000887565">
    <property type="component" value="Unplaced"/>
</dbReference>